<protein>
    <submittedName>
        <fullName evidence="1">ATP synthase F0 subunit 8</fullName>
    </submittedName>
</protein>
<name>A0A516EZE8_CREGR</name>
<evidence type="ECO:0000313" key="1">
    <source>
        <dbReference type="EMBL" id="QDO71878.1"/>
    </source>
</evidence>
<dbReference type="RefSeq" id="YP_009681492.1">
    <property type="nucleotide sequence ID" value="NC_044128.1"/>
</dbReference>
<geneLocation type="mitochondrion" evidence="1"/>
<proteinExistence type="predicted"/>
<accession>A0A516EZE8</accession>
<reference evidence="1" key="1">
    <citation type="journal article" date="2019" name="Mol. Phylogenet. Evol.">
        <title>A mitochondrial genome phylogeny of Mytilidae (Bivalvia: Mytilida).</title>
        <authorList>
            <person name="Lee Y."/>
            <person name="Kwak H."/>
            <person name="Shin J."/>
            <person name="Kim S.C."/>
            <person name="Kim T."/>
            <person name="Park J.K."/>
        </authorList>
    </citation>
    <scope>NUCLEOTIDE SEQUENCE</scope>
</reference>
<sequence>MSLKWHLCETNFDESLLWEGYFCCWKCTAYIYGSLVGSDFEEGMEAVILTKWSVMLLKKLT</sequence>
<dbReference type="AlphaFoldDB" id="A0A516EZE8"/>
<gene>
    <name evidence="1" type="primary">atp8</name>
</gene>
<keyword evidence="1" id="KW-0496">Mitochondrion</keyword>
<dbReference type="GeneID" id="41043465"/>
<organism evidence="1">
    <name type="scientific">Crenomytilus grayanus</name>
    <name type="common">Gray mussel</name>
    <name type="synonym">Mytilus grayanus</name>
    <dbReference type="NCBI Taxonomy" id="151218"/>
    <lineage>
        <taxon>Eukaryota</taxon>
        <taxon>Metazoa</taxon>
        <taxon>Spiralia</taxon>
        <taxon>Lophotrochozoa</taxon>
        <taxon>Mollusca</taxon>
        <taxon>Bivalvia</taxon>
        <taxon>Autobranchia</taxon>
        <taxon>Pteriomorphia</taxon>
        <taxon>Mytilida</taxon>
        <taxon>Mytiloidea</taxon>
        <taxon>Mytilidae</taxon>
        <taxon>Mytilinae</taxon>
        <taxon>Crenomytilus</taxon>
    </lineage>
</organism>
<dbReference type="EMBL" id="MK721543">
    <property type="protein sequence ID" value="QDO71878.1"/>
    <property type="molecule type" value="Genomic_DNA"/>
</dbReference>